<dbReference type="AlphaFoldDB" id="A0AAD9VZ88"/>
<organism evidence="2 3">
    <name type="scientific">Phomopsis amygdali</name>
    <name type="common">Fusicoccum amygdali</name>
    <dbReference type="NCBI Taxonomy" id="1214568"/>
    <lineage>
        <taxon>Eukaryota</taxon>
        <taxon>Fungi</taxon>
        <taxon>Dikarya</taxon>
        <taxon>Ascomycota</taxon>
        <taxon>Pezizomycotina</taxon>
        <taxon>Sordariomycetes</taxon>
        <taxon>Sordariomycetidae</taxon>
        <taxon>Diaporthales</taxon>
        <taxon>Diaporthaceae</taxon>
        <taxon>Diaporthe</taxon>
    </lineage>
</organism>
<evidence type="ECO:0000313" key="2">
    <source>
        <dbReference type="EMBL" id="KAK2597081.1"/>
    </source>
</evidence>
<evidence type="ECO:0000256" key="1">
    <source>
        <dbReference type="SAM" id="MobiDB-lite"/>
    </source>
</evidence>
<proteinExistence type="predicted"/>
<dbReference type="Proteomes" id="UP001265746">
    <property type="component" value="Unassembled WGS sequence"/>
</dbReference>
<name>A0AAD9VZ88_PHOAM</name>
<sequence length="657" mass="74462">MDGRDPHGKHQKRLEERVQQLRSRLQIVRPSHDRPDEDGRPATESVKAYQPGKYPTIAESLGRQGQSSVKSKARGKEPVEASEQEDAPSDFEDFTTISSRGHAGPTSEQQNDVGWQPSLVIGSSSIDAGNPSIKEVARRNMLQWEHIYQHHRKQTSEDFQLEVLDERRKDARREYENICARADPEDDVPRNETQAFKKERVQSRLAVLHEALAQSTEPECEPMRTNISAAIRGYQEGTIECSSTYTLIFAGHIVDTTCRTWAEFTVDRKDRLDRYFKQHGPGFLWWEPPLASGRDNLNAKKALFLDVTRHNDPDVQFRDDQCHFRVPMCFRKDSALTCRMDEDRAHFSNAGQGNTKKLSAMKRKWVLVDDGESDTELLKKARDKVGDAYDPRSLPSSRNEKAAKGAILSKAELGPELFSKNASTARVRAEATAGQTHFFEMLLDSGCETPILYHEDLVSLGFRTADMNAATVATIHGANGRTSKLKIFEILAGVQLDEDDPHNQDLFPTCVVKLDWKLKPPSGYSGERLSGLFPFLAYYMSFAPGMDRAYMGDERGDILGMQRIPGGLRYDPFMKPQLGEPRETLFKRLLAKNPSKIVFEHQVQIGGRKLIEEEIDSEGARGTSRVTLFRPDGTIIETCKIENHHDKRRRKLTEYVE</sequence>
<feature type="compositionally biased region" description="Acidic residues" evidence="1">
    <location>
        <begin position="80"/>
        <end position="93"/>
    </location>
</feature>
<gene>
    <name evidence="2" type="ORF">N8I77_012951</name>
</gene>
<reference evidence="2" key="1">
    <citation type="submission" date="2023-06" db="EMBL/GenBank/DDBJ databases">
        <authorList>
            <person name="Noh H."/>
        </authorList>
    </citation>
    <scope>NUCLEOTIDE SEQUENCE</scope>
    <source>
        <strain evidence="2">DUCC20226</strain>
    </source>
</reference>
<dbReference type="EMBL" id="JAUJFL010000010">
    <property type="protein sequence ID" value="KAK2597081.1"/>
    <property type="molecule type" value="Genomic_DNA"/>
</dbReference>
<comment type="caution">
    <text evidence="2">The sequence shown here is derived from an EMBL/GenBank/DDBJ whole genome shotgun (WGS) entry which is preliminary data.</text>
</comment>
<evidence type="ECO:0000313" key="3">
    <source>
        <dbReference type="Proteomes" id="UP001265746"/>
    </source>
</evidence>
<accession>A0AAD9VZ88</accession>
<protein>
    <submittedName>
        <fullName evidence="2">Uncharacterized protein</fullName>
    </submittedName>
</protein>
<keyword evidence="3" id="KW-1185">Reference proteome</keyword>
<feature type="region of interest" description="Disordered" evidence="1">
    <location>
        <begin position="21"/>
        <end position="113"/>
    </location>
</feature>
<feature type="compositionally biased region" description="Basic and acidic residues" evidence="1">
    <location>
        <begin position="30"/>
        <end position="41"/>
    </location>
</feature>